<dbReference type="Pfam" id="PF20094">
    <property type="entry name" value="GWxTD_dom"/>
    <property type="match status" value="1"/>
</dbReference>
<dbReference type="NCBIfam" id="TIGR04514">
    <property type="entry name" value="GWxTD_dom"/>
    <property type="match status" value="1"/>
</dbReference>
<organism evidence="2">
    <name type="scientific">hydrocarbon metagenome</name>
    <dbReference type="NCBI Taxonomy" id="938273"/>
    <lineage>
        <taxon>unclassified sequences</taxon>
        <taxon>metagenomes</taxon>
        <taxon>ecological metagenomes</taxon>
    </lineage>
</organism>
<proteinExistence type="predicted"/>
<accession>A0A0W8G038</accession>
<dbReference type="InterPro" id="IPR030959">
    <property type="entry name" value="GWxTD_dom"/>
</dbReference>
<reference evidence="2" key="1">
    <citation type="journal article" date="2015" name="Proc. Natl. Acad. Sci. U.S.A.">
        <title>Networks of energetic and metabolic interactions define dynamics in microbial communities.</title>
        <authorList>
            <person name="Embree M."/>
            <person name="Liu J.K."/>
            <person name="Al-Bassam M.M."/>
            <person name="Zengler K."/>
        </authorList>
    </citation>
    <scope>NUCLEOTIDE SEQUENCE</scope>
</reference>
<name>A0A0W8G038_9ZZZZ</name>
<dbReference type="EMBL" id="LNQE01000444">
    <property type="protein sequence ID" value="KUG26532.1"/>
    <property type="molecule type" value="Genomic_DNA"/>
</dbReference>
<feature type="domain" description="GWxTD" evidence="1">
    <location>
        <begin position="307"/>
        <end position="440"/>
    </location>
</feature>
<comment type="caution">
    <text evidence="2">The sequence shown here is derived from an EMBL/GenBank/DDBJ whole genome shotgun (WGS) entry which is preliminary data.</text>
</comment>
<gene>
    <name evidence="2" type="ORF">ASZ90_003622</name>
</gene>
<dbReference type="AlphaFoldDB" id="A0A0W8G038"/>
<evidence type="ECO:0000313" key="2">
    <source>
        <dbReference type="EMBL" id="KUG26532.1"/>
    </source>
</evidence>
<evidence type="ECO:0000259" key="1">
    <source>
        <dbReference type="Pfam" id="PF20094"/>
    </source>
</evidence>
<sequence>MRGIKFYIVSFVMLCLVLQAQNRFEFDYARFYNPADSSGYLELYYSFYHPQLKTVNDGSGLIKQGELTVKIIDIVNNETVVDNNWLLNIPVSGSEESHGDLLVGQMDFPLEYSNYQIDISARDLNNDEFNETSNFELIFSPFAEAELVVSDIQLAAGIVTQSTNEESIFYKNSLEVTPNPSLVYGDLHPVLFFYSEIYGLQSENFENCIIEQKLIDPNNAVAFNKSRIVIGKNPAVVEAGAIRVNEFNSGVYTLIVSVKDNENRISANSAKRVYIYNRDLVDTSTDFFAATLTPLESELMMMSEDEIDYMFETAQYIATETEKTQWKKLTEIDSKRQFLGAFWQKRDTDTKTPINEYKRDYYERVNYANKNYGNLSRPEGWKTDRGRVYIMYGAPGEIERFQNEYYSKPYEIWQYYDLEGGVIFLFADEQGLNIYRLVHSTKRGEINNYREYLKYVQ</sequence>
<protein>
    <recommendedName>
        <fullName evidence="1">GWxTD domain-containing protein</fullName>
    </recommendedName>
</protein>